<proteinExistence type="predicted"/>
<sequence length="213" mass="24208">MSLTLTLERIQELPATFTVKAQGTDTSLSHGTAGNIAKSTAPRTKSQFPHVQNGYDYPLYFLATSNEKRDRKAYHLLKRLIALRDDLAKEELILTSIHDRLFKRTMTVTKTGSPSWGPAEAPYSPDRWSTSDMLELRTIEYEQLKRQRTISALEMSILGLEEEKALQRMRTFQRRAHADSPASFFSKLLIIPPVPDAPEVPKSDDRPEVETMC</sequence>
<protein>
    <submittedName>
        <fullName evidence="1">Uncharacterized protein</fullName>
    </submittedName>
</protein>
<comment type="caution">
    <text evidence="1">The sequence shown here is derived from an EMBL/GenBank/DDBJ whole genome shotgun (WGS) entry which is preliminary data.</text>
</comment>
<name>A0A369IYG1_HYPMA</name>
<organism evidence="1 2">
    <name type="scientific">Hypsizygus marmoreus</name>
    <name type="common">White beech mushroom</name>
    <name type="synonym">Agaricus marmoreus</name>
    <dbReference type="NCBI Taxonomy" id="39966"/>
    <lineage>
        <taxon>Eukaryota</taxon>
        <taxon>Fungi</taxon>
        <taxon>Dikarya</taxon>
        <taxon>Basidiomycota</taxon>
        <taxon>Agaricomycotina</taxon>
        <taxon>Agaricomycetes</taxon>
        <taxon>Agaricomycetidae</taxon>
        <taxon>Agaricales</taxon>
        <taxon>Tricholomatineae</taxon>
        <taxon>Lyophyllaceae</taxon>
        <taxon>Hypsizygus</taxon>
    </lineage>
</organism>
<dbReference type="AlphaFoldDB" id="A0A369IYG1"/>
<dbReference type="Proteomes" id="UP000076154">
    <property type="component" value="Unassembled WGS sequence"/>
</dbReference>
<evidence type="ECO:0000313" key="2">
    <source>
        <dbReference type="Proteomes" id="UP000076154"/>
    </source>
</evidence>
<reference evidence="1" key="1">
    <citation type="submission" date="2018-04" db="EMBL/GenBank/DDBJ databases">
        <title>Whole genome sequencing of Hypsizygus marmoreus.</title>
        <authorList>
            <person name="Choi I.-G."/>
            <person name="Min B."/>
            <person name="Kim J.-G."/>
            <person name="Kim S."/>
            <person name="Oh Y.-L."/>
            <person name="Kong W.-S."/>
            <person name="Park H."/>
            <person name="Jeong J."/>
            <person name="Song E.-S."/>
        </authorList>
    </citation>
    <scope>NUCLEOTIDE SEQUENCE [LARGE SCALE GENOMIC DNA]</scope>
    <source>
        <strain evidence="1">51987-8</strain>
    </source>
</reference>
<dbReference type="EMBL" id="LUEZ02000096">
    <property type="protein sequence ID" value="RDB14811.1"/>
    <property type="molecule type" value="Genomic_DNA"/>
</dbReference>
<dbReference type="InParanoid" id="A0A369IYG1"/>
<keyword evidence="2" id="KW-1185">Reference proteome</keyword>
<accession>A0A369IYG1</accession>
<gene>
    <name evidence="1" type="ORF">Hypma_016217</name>
</gene>
<evidence type="ECO:0000313" key="1">
    <source>
        <dbReference type="EMBL" id="RDB14811.1"/>
    </source>
</evidence>